<evidence type="ECO:0000256" key="2">
    <source>
        <dbReference type="ARBA" id="ARBA00022448"/>
    </source>
</evidence>
<evidence type="ECO:0000256" key="1">
    <source>
        <dbReference type="ARBA" id="ARBA00004571"/>
    </source>
</evidence>
<feature type="domain" description="TonB-dependent transporter Oar-like beta-barrel" evidence="8">
    <location>
        <begin position="263"/>
        <end position="1122"/>
    </location>
</feature>
<dbReference type="InterPro" id="IPR039426">
    <property type="entry name" value="TonB-dep_rcpt-like"/>
</dbReference>
<dbReference type="Proteomes" id="UP000031518">
    <property type="component" value="Unassembled WGS sequence"/>
</dbReference>
<dbReference type="Pfam" id="PF25183">
    <property type="entry name" value="OMP_b-brl_4"/>
    <property type="match status" value="1"/>
</dbReference>
<dbReference type="PANTHER" id="PTHR30069:SF46">
    <property type="entry name" value="OAR PROTEIN"/>
    <property type="match status" value="1"/>
</dbReference>
<keyword evidence="6" id="KW-0998">Cell outer membrane</keyword>
<gene>
    <name evidence="9" type="ORF">PYK22_00112</name>
</gene>
<reference evidence="9 10" key="1">
    <citation type="submission" date="2013-12" db="EMBL/GenBank/DDBJ databases">
        <authorList>
            <person name="Stott M."/>
        </authorList>
    </citation>
    <scope>NUCLEOTIDE SEQUENCE [LARGE SCALE GENOMIC DNA]</scope>
    <source>
        <strain evidence="9 10">K22</strain>
    </source>
</reference>
<reference evidence="9 10" key="2">
    <citation type="submission" date="2015-01" db="EMBL/GenBank/DDBJ databases">
        <title>Complete genome sequence of Pyrinomonas methylaliphatogenes type strain K22T.</title>
        <authorList>
            <person name="Lee K.C.Y."/>
            <person name="Power J.F."/>
            <person name="Dunfield P.F."/>
            <person name="Morgan X.C."/>
            <person name="Huttenhower C."/>
            <person name="Stott M.B."/>
        </authorList>
    </citation>
    <scope>NUCLEOTIDE SEQUENCE [LARGE SCALE GENOMIC DNA]</scope>
    <source>
        <strain evidence="9 10">K22</strain>
    </source>
</reference>
<organism evidence="9 10">
    <name type="scientific">Pyrinomonas methylaliphatogenes</name>
    <dbReference type="NCBI Taxonomy" id="454194"/>
    <lineage>
        <taxon>Bacteria</taxon>
        <taxon>Pseudomonadati</taxon>
        <taxon>Acidobacteriota</taxon>
        <taxon>Blastocatellia</taxon>
        <taxon>Blastocatellales</taxon>
        <taxon>Pyrinomonadaceae</taxon>
        <taxon>Pyrinomonas</taxon>
    </lineage>
</organism>
<dbReference type="GO" id="GO:0044718">
    <property type="term" value="P:siderophore transmembrane transport"/>
    <property type="evidence" value="ECO:0007669"/>
    <property type="project" value="TreeGrafter"/>
</dbReference>
<feature type="chain" id="PRO_5002125408" evidence="7">
    <location>
        <begin position="25"/>
        <end position="1139"/>
    </location>
</feature>
<dbReference type="InterPro" id="IPR036942">
    <property type="entry name" value="Beta-barrel_TonB_sf"/>
</dbReference>
<keyword evidence="7" id="KW-0732">Signal</keyword>
<evidence type="ECO:0000256" key="7">
    <source>
        <dbReference type="SAM" id="SignalP"/>
    </source>
</evidence>
<keyword evidence="2" id="KW-0813">Transport</keyword>
<evidence type="ECO:0000256" key="5">
    <source>
        <dbReference type="ARBA" id="ARBA00023136"/>
    </source>
</evidence>
<dbReference type="AlphaFoldDB" id="A0A0B6WVI4"/>
<keyword evidence="3" id="KW-1134">Transmembrane beta strand</keyword>
<evidence type="ECO:0000313" key="9">
    <source>
        <dbReference type="EMBL" id="CDM64120.1"/>
    </source>
</evidence>
<dbReference type="InterPro" id="IPR057601">
    <property type="entry name" value="Oar-like_b-barrel"/>
</dbReference>
<evidence type="ECO:0000256" key="3">
    <source>
        <dbReference type="ARBA" id="ARBA00022452"/>
    </source>
</evidence>
<keyword evidence="4" id="KW-0812">Transmembrane</keyword>
<evidence type="ECO:0000259" key="8">
    <source>
        <dbReference type="Pfam" id="PF25183"/>
    </source>
</evidence>
<protein>
    <submittedName>
        <fullName evidence="9">Outer membrane receptor protein</fullName>
    </submittedName>
</protein>
<sequence length="1139" mass="124256" precursor="true">MRRKCVRLLLLFSFAFWFGGAAYSQFRTAIQGIVTDVNGAVVPNATVTLLNKETGRAQQTITNETGFYRISGLAPGSYTISAEAAGFKKQVIENLVIGAEELRGVNLTLEPGQVTETVTVSAESNLLHTEGGEVAGTITTTEILRLPQIGRDPYELVRLAPGVFGLGARTGTGAAVNLPNTVGPGGSNDQIFATENRPPITANGQRVEANNIQIDGVTAMSQAWGGAAVVTPNQESVKEVRVLANNYSAEYGRNTGAQVLVVSQTGTNDLHGSFFFKRNTPGMNAKQDFTRAGTAIREDPQRVEQFLSQWGGSVGGPIYLPRFGEGGPAYWSGKNKLFFFISYERVGRSSSRLAGEWIETPNYVEAVKRLRPNSVAAKILNFPGMTPPRVASIDSSRNCASAGFIEGVNCRTVAGGLDIGSINQAARPGVPQPDTGGGLDGVPDIQFAQLFIPDKTTAQQFNARIDFQVTKDDLVAFSMYWVPNTRNFNDPWNKGRPALDFTSARRNMVGTLLWTRTLSPTMINEARFNVTRWYFDEVKSNPNIGWGIPRANVCFNPGCIGFGTGIGPGVFYQTTYNARDTLSKVVGAHALKFGVDLIAEQNNDHAPWAGRPTFDFGNLWSFANDAPNDESAFFDPKTGGFTDLAAYARSKYYALFVQDDWKPRPNLTLNLGLRWEYFTPLRSANDHISNLILGPNGSLLGARLKVGGDLFRPDRNNFGPQLGFAWNPAAFERKMVLRGGFGIGYNRLPGSRLLESRFNPPFFAGFFFDQASGNIFYATASDLNSFNYPANRAATLTFDPNTGIPLSGPPVNVNATLQDVPNPYAYRYSLTWEYELGANWLASVAYQGSAAHKLPRLVPYHKFVTPNPRIGSVNLMLTDVNSNFNALLVGATHRFARGFLFNAEYRWSKSLDTCSNDHDCRQTYPFDQRTEYGPSDFDVRHALKAYGVWELPLLRGRSDWLGKLVGGWEVSGILTASSGFPWTPVVGGGQCNAQVAGGNVCPLRPVAQVRPPATTDTGNDTFLGAGPFPGGGLLYFVPPPAGTFAVPPRPGVGRNSLRGPRYFSVDMTLLKRFGLPAMPVLGEKSGIELRANFYNLFNTVNLAPFQANDDNTQIQHPDFGRALHVLAGRVVEIQARFSF</sequence>
<keyword evidence="10" id="KW-1185">Reference proteome</keyword>
<dbReference type="InterPro" id="IPR008969">
    <property type="entry name" value="CarboxyPept-like_regulatory"/>
</dbReference>
<dbReference type="Pfam" id="PF13620">
    <property type="entry name" value="CarboxypepD_reg"/>
    <property type="match status" value="1"/>
</dbReference>
<keyword evidence="9" id="KW-0675">Receptor</keyword>
<dbReference type="STRING" id="454194.PYK22_00112"/>
<dbReference type="GO" id="GO:0015344">
    <property type="term" value="F:siderophore uptake transmembrane transporter activity"/>
    <property type="evidence" value="ECO:0007669"/>
    <property type="project" value="TreeGrafter"/>
</dbReference>
<dbReference type="SUPFAM" id="SSF56935">
    <property type="entry name" value="Porins"/>
    <property type="match status" value="1"/>
</dbReference>
<dbReference type="GO" id="GO:0009279">
    <property type="term" value="C:cell outer membrane"/>
    <property type="evidence" value="ECO:0007669"/>
    <property type="project" value="UniProtKB-SubCell"/>
</dbReference>
<dbReference type="RefSeq" id="WP_041973128.1">
    <property type="nucleotide sequence ID" value="NZ_CBXV010000001.1"/>
</dbReference>
<keyword evidence="5" id="KW-0472">Membrane</keyword>
<evidence type="ECO:0000256" key="6">
    <source>
        <dbReference type="ARBA" id="ARBA00023237"/>
    </source>
</evidence>
<dbReference type="Gene3D" id="2.60.40.1120">
    <property type="entry name" value="Carboxypeptidase-like, regulatory domain"/>
    <property type="match status" value="1"/>
</dbReference>
<feature type="signal peptide" evidence="7">
    <location>
        <begin position="1"/>
        <end position="24"/>
    </location>
</feature>
<accession>A0A0B6WVI4</accession>
<proteinExistence type="predicted"/>
<name>A0A0B6WVI4_9BACT</name>
<dbReference type="EMBL" id="CBXV010000001">
    <property type="protein sequence ID" value="CDM64120.1"/>
    <property type="molecule type" value="Genomic_DNA"/>
</dbReference>
<dbReference type="OrthoDB" id="97893at2"/>
<dbReference type="SUPFAM" id="SSF49464">
    <property type="entry name" value="Carboxypeptidase regulatory domain-like"/>
    <property type="match status" value="1"/>
</dbReference>
<evidence type="ECO:0000313" key="10">
    <source>
        <dbReference type="Proteomes" id="UP000031518"/>
    </source>
</evidence>
<dbReference type="Gene3D" id="2.40.170.20">
    <property type="entry name" value="TonB-dependent receptor, beta-barrel domain"/>
    <property type="match status" value="1"/>
</dbReference>
<comment type="subcellular location">
    <subcellularLocation>
        <location evidence="1">Cell outer membrane</location>
        <topology evidence="1">Multi-pass membrane protein</topology>
    </subcellularLocation>
</comment>
<dbReference type="PANTHER" id="PTHR30069">
    <property type="entry name" value="TONB-DEPENDENT OUTER MEMBRANE RECEPTOR"/>
    <property type="match status" value="1"/>
</dbReference>
<evidence type="ECO:0000256" key="4">
    <source>
        <dbReference type="ARBA" id="ARBA00022692"/>
    </source>
</evidence>